<keyword evidence="2 4" id="KW-0378">Hydrolase</keyword>
<evidence type="ECO:0000256" key="1">
    <source>
        <dbReference type="ARBA" id="ARBA00006625"/>
    </source>
</evidence>
<evidence type="ECO:0000313" key="4">
    <source>
        <dbReference type="EMBL" id="AVM01798.1"/>
    </source>
</evidence>
<dbReference type="InterPro" id="IPR052193">
    <property type="entry name" value="Peptidase_C59"/>
</dbReference>
<dbReference type="GO" id="GO:0016787">
    <property type="term" value="F:hydrolase activity"/>
    <property type="evidence" value="ECO:0007669"/>
    <property type="project" value="UniProtKB-KW"/>
</dbReference>
<proteinExistence type="inferred from homology"/>
<comment type="similarity">
    <text evidence="1">Belongs to the peptidase C59 family.</text>
</comment>
<gene>
    <name evidence="4" type="ORF">C6V83_17565</name>
</gene>
<dbReference type="InterPro" id="IPR029055">
    <property type="entry name" value="Ntn_hydrolases_N"/>
</dbReference>
<sequence>MCTRVMWPDAHGAVIVGRNMDFHQDLHTNLWKLPRGIKRNDRVEGKLEWTAKYGSVVAGVYDILSADGVNEQGLAGHVLWLAESEYGTPDPQRPQLAMSVWLQYYLDNFATVGEAIAWTKENNPQVIPMADPTGGSHPAIHLALDDASGDSAILEYIDGELNVYHDRDYLVMTNSPSYDQQLELVKKYDGIGGDAPLPGTCDAKDRFARADFYVRHQVQPKNNLQALAAMQSIIRNTAQPFRTPEPGKPDASQTLWQVVIDLTNLRYVFESTTRPNTVWVDLKELDFSEGSGEWKLDLINDLEVEHGLSGNVTKKFAKHRKFHIVSIEQAKLIGEVVEKAMKTVGEVKEPAEGYAHKIQDSVNAKLAEFVDAE</sequence>
<dbReference type="RefSeq" id="WP_105943501.1">
    <property type="nucleotide sequence ID" value="NZ_CP027433.1"/>
</dbReference>
<dbReference type="Gene3D" id="3.60.60.10">
    <property type="entry name" value="Penicillin V Acylase, Chain A"/>
    <property type="match status" value="1"/>
</dbReference>
<evidence type="ECO:0000259" key="3">
    <source>
        <dbReference type="Pfam" id="PF02275"/>
    </source>
</evidence>
<dbReference type="InterPro" id="IPR029132">
    <property type="entry name" value="CBAH/NAAA_C"/>
</dbReference>
<dbReference type="PANTHER" id="PTHR35527">
    <property type="entry name" value="CHOLOYLGLYCINE HYDROLASE"/>
    <property type="match status" value="1"/>
</dbReference>
<dbReference type="OrthoDB" id="1265391at2"/>
<reference evidence="4 5" key="1">
    <citation type="submission" date="2018-03" db="EMBL/GenBank/DDBJ databases">
        <title>Characteristics and genome of n-alkane degrading marine bacteria Gordonia iterans isolated from crude oil contaminated in Tae-an, South Korea.</title>
        <authorList>
            <person name="Lee S.-S."/>
            <person name="Kim H."/>
        </authorList>
    </citation>
    <scope>NUCLEOTIDE SEQUENCE [LARGE SCALE GENOMIC DNA]</scope>
    <source>
        <strain evidence="4 5">Co17</strain>
    </source>
</reference>
<dbReference type="KEGG" id="git:C6V83_17565"/>
<protein>
    <submittedName>
        <fullName evidence="4">Choloylglycine hydrolase</fullName>
    </submittedName>
</protein>
<dbReference type="EMBL" id="CP027433">
    <property type="protein sequence ID" value="AVM01798.1"/>
    <property type="molecule type" value="Genomic_DNA"/>
</dbReference>
<dbReference type="Pfam" id="PF02275">
    <property type="entry name" value="CBAH"/>
    <property type="match status" value="1"/>
</dbReference>
<organism evidence="4 5">
    <name type="scientific">Gordonia iterans</name>
    <dbReference type="NCBI Taxonomy" id="1004901"/>
    <lineage>
        <taxon>Bacteria</taxon>
        <taxon>Bacillati</taxon>
        <taxon>Actinomycetota</taxon>
        <taxon>Actinomycetes</taxon>
        <taxon>Mycobacteriales</taxon>
        <taxon>Gordoniaceae</taxon>
        <taxon>Gordonia</taxon>
    </lineage>
</organism>
<dbReference type="CDD" id="cd01902">
    <property type="entry name" value="Ntn_CGH"/>
    <property type="match status" value="1"/>
</dbReference>
<accession>A0A2S0KJC9</accession>
<dbReference type="AlphaFoldDB" id="A0A2S0KJC9"/>
<dbReference type="Proteomes" id="UP000239814">
    <property type="component" value="Chromosome"/>
</dbReference>
<dbReference type="SUPFAM" id="SSF56235">
    <property type="entry name" value="N-terminal nucleophile aminohydrolases (Ntn hydrolases)"/>
    <property type="match status" value="1"/>
</dbReference>
<evidence type="ECO:0000256" key="2">
    <source>
        <dbReference type="ARBA" id="ARBA00022801"/>
    </source>
</evidence>
<keyword evidence="5" id="KW-1185">Reference proteome</keyword>
<name>A0A2S0KJC9_9ACTN</name>
<dbReference type="PANTHER" id="PTHR35527:SF2">
    <property type="entry name" value="HYDROLASE"/>
    <property type="match status" value="1"/>
</dbReference>
<evidence type="ECO:0000313" key="5">
    <source>
        <dbReference type="Proteomes" id="UP000239814"/>
    </source>
</evidence>
<feature type="domain" description="Choloylglycine hydrolase/NAAA C-terminal" evidence="3">
    <location>
        <begin position="2"/>
        <end position="286"/>
    </location>
</feature>